<dbReference type="RefSeq" id="WP_311485364.1">
    <property type="nucleotide sequence ID" value="NZ_JAVRHP010000092.1"/>
</dbReference>
<proteinExistence type="predicted"/>
<sequence length="88" mass="10062">MEAKSIIQEVRENICEECRNCTVFATNEQGEKFRIDAGFCDDGSGYISLDLYDEEGQWLENCKLKDWTDSCALPFNLIPEPEPDCDCI</sequence>
<protein>
    <submittedName>
        <fullName evidence="1">Uncharacterized protein</fullName>
    </submittedName>
</protein>
<reference evidence="1 2" key="1">
    <citation type="submission" date="2023-09" db="EMBL/GenBank/DDBJ databases">
        <authorList>
            <person name="Rey-Velasco X."/>
        </authorList>
    </citation>
    <scope>NUCLEOTIDE SEQUENCE [LARGE SCALE GENOMIC DNA]</scope>
    <source>
        <strain evidence="1 2">F297</strain>
    </source>
</reference>
<evidence type="ECO:0000313" key="2">
    <source>
        <dbReference type="Proteomes" id="UP001248819"/>
    </source>
</evidence>
<comment type="caution">
    <text evidence="1">The sequence shown here is derived from an EMBL/GenBank/DDBJ whole genome shotgun (WGS) entry which is preliminary data.</text>
</comment>
<gene>
    <name evidence="1" type="ORF">RM529_13860</name>
</gene>
<keyword evidence="2" id="KW-1185">Reference proteome</keyword>
<organism evidence="1 2">
    <name type="scientific">Autumnicola edwardsiae</name>
    <dbReference type="NCBI Taxonomy" id="3075594"/>
    <lineage>
        <taxon>Bacteria</taxon>
        <taxon>Pseudomonadati</taxon>
        <taxon>Bacteroidota</taxon>
        <taxon>Flavobacteriia</taxon>
        <taxon>Flavobacteriales</taxon>
        <taxon>Flavobacteriaceae</taxon>
        <taxon>Autumnicola</taxon>
    </lineage>
</organism>
<evidence type="ECO:0000313" key="1">
    <source>
        <dbReference type="EMBL" id="MDT0651238.1"/>
    </source>
</evidence>
<dbReference type="EMBL" id="JAVRHP010000092">
    <property type="protein sequence ID" value="MDT0651238.1"/>
    <property type="molecule type" value="Genomic_DNA"/>
</dbReference>
<name>A0ABU3CYB9_9FLAO</name>
<accession>A0ABU3CYB9</accession>
<dbReference type="Proteomes" id="UP001248819">
    <property type="component" value="Unassembled WGS sequence"/>
</dbReference>